<dbReference type="Proteomes" id="UP001153709">
    <property type="component" value="Chromosome 8"/>
</dbReference>
<evidence type="ECO:0000259" key="3">
    <source>
        <dbReference type="PROSITE" id="PS51406"/>
    </source>
</evidence>
<evidence type="ECO:0000313" key="5">
    <source>
        <dbReference type="Proteomes" id="UP001153709"/>
    </source>
</evidence>
<evidence type="ECO:0000256" key="1">
    <source>
        <dbReference type="ARBA" id="ARBA00023157"/>
    </source>
</evidence>
<evidence type="ECO:0000313" key="4">
    <source>
        <dbReference type="EMBL" id="CAG9839987.1"/>
    </source>
</evidence>
<keyword evidence="5" id="KW-1185">Reference proteome</keyword>
<dbReference type="PANTHER" id="PTHR19143:SF458">
    <property type="entry name" value="FIBRINOGEN C-TERMINAL DOMAIN-CONTAINING PROTEIN-RELATED"/>
    <property type="match status" value="1"/>
</dbReference>
<dbReference type="PROSITE" id="PS00514">
    <property type="entry name" value="FIBRINOGEN_C_1"/>
    <property type="match status" value="1"/>
</dbReference>
<evidence type="ECO:0000256" key="2">
    <source>
        <dbReference type="SAM" id="SignalP"/>
    </source>
</evidence>
<sequence length="320" mass="36778">MGCEMAAKIIYVSSVIYLCISTCYAATSETPIEVDITTVVEGKLDNRIESRRPFESMLKSTDKSQQTFCPEVCQSSYCKNLVGVSKDKSCPIKKLPDRGERIPKNCKEIFEKGNIISGIYEILPHNKSKPTMVLCDMELQGGGWTHIQNRFDGSEDFYRNWRDYKFGFGNLEGEFWIGLETIYYLTAFEDMELLVELTDKNDVKYYANYGRFSIGPELEGYILKAASPYSGTAGDNMDYHLGQKFTTKDLDQDKWPQDNCANFSMGGWWYNNCYASNPNGQHRNMKHVEELKRKGMNWDKISSPDGYFLYGTRMLVRPKH</sequence>
<dbReference type="CDD" id="cd00087">
    <property type="entry name" value="FReD"/>
    <property type="match status" value="1"/>
</dbReference>
<dbReference type="InterPro" id="IPR036056">
    <property type="entry name" value="Fibrinogen-like_C"/>
</dbReference>
<dbReference type="InterPro" id="IPR020837">
    <property type="entry name" value="Fibrinogen_CS"/>
</dbReference>
<reference evidence="4" key="1">
    <citation type="submission" date="2022-01" db="EMBL/GenBank/DDBJ databases">
        <authorList>
            <person name="King R."/>
        </authorList>
    </citation>
    <scope>NUCLEOTIDE SEQUENCE</scope>
</reference>
<dbReference type="GO" id="GO:0005615">
    <property type="term" value="C:extracellular space"/>
    <property type="evidence" value="ECO:0007669"/>
    <property type="project" value="TreeGrafter"/>
</dbReference>
<feature type="domain" description="Fibrinogen C-terminal" evidence="3">
    <location>
        <begin position="97"/>
        <end position="320"/>
    </location>
</feature>
<dbReference type="PROSITE" id="PS51406">
    <property type="entry name" value="FIBRINOGEN_C_2"/>
    <property type="match status" value="1"/>
</dbReference>
<dbReference type="EMBL" id="OU898283">
    <property type="protein sequence ID" value="CAG9839987.1"/>
    <property type="molecule type" value="Genomic_DNA"/>
</dbReference>
<dbReference type="NCBIfam" id="NF040941">
    <property type="entry name" value="GGGWT_bact"/>
    <property type="match status" value="1"/>
</dbReference>
<dbReference type="AlphaFoldDB" id="A0A9N9TEK3"/>
<keyword evidence="1" id="KW-1015">Disulfide bond</keyword>
<dbReference type="InterPro" id="IPR014716">
    <property type="entry name" value="Fibrinogen_a/b/g_C_1"/>
</dbReference>
<dbReference type="SMART" id="SM00186">
    <property type="entry name" value="FBG"/>
    <property type="match status" value="1"/>
</dbReference>
<dbReference type="PANTHER" id="PTHR19143">
    <property type="entry name" value="FIBRINOGEN/TENASCIN/ANGIOPOEITIN"/>
    <property type="match status" value="1"/>
</dbReference>
<proteinExistence type="predicted"/>
<feature type="chain" id="PRO_5040115107" description="Fibrinogen C-terminal domain-containing protein" evidence="2">
    <location>
        <begin position="26"/>
        <end position="320"/>
    </location>
</feature>
<keyword evidence="2" id="KW-0732">Signal</keyword>
<dbReference type="Gene3D" id="3.90.215.10">
    <property type="entry name" value="Gamma Fibrinogen, chain A, domain 1"/>
    <property type="match status" value="1"/>
</dbReference>
<protein>
    <recommendedName>
        <fullName evidence="3">Fibrinogen C-terminal domain-containing protein</fullName>
    </recommendedName>
</protein>
<name>A0A9N9TEK3_DIABA</name>
<dbReference type="InterPro" id="IPR002181">
    <property type="entry name" value="Fibrinogen_a/b/g_C_dom"/>
</dbReference>
<dbReference type="Pfam" id="PF00147">
    <property type="entry name" value="Fibrinogen_C"/>
    <property type="match status" value="1"/>
</dbReference>
<feature type="signal peptide" evidence="2">
    <location>
        <begin position="1"/>
        <end position="25"/>
    </location>
</feature>
<accession>A0A9N9TEK3</accession>
<dbReference type="InterPro" id="IPR050373">
    <property type="entry name" value="Fibrinogen_C-term_domain"/>
</dbReference>
<dbReference type="OrthoDB" id="6350391at2759"/>
<dbReference type="SUPFAM" id="SSF56496">
    <property type="entry name" value="Fibrinogen C-terminal domain-like"/>
    <property type="match status" value="1"/>
</dbReference>
<gene>
    <name evidence="4" type="ORF">DIABBA_LOCUS12694</name>
</gene>
<organism evidence="4 5">
    <name type="scientific">Diabrotica balteata</name>
    <name type="common">Banded cucumber beetle</name>
    <dbReference type="NCBI Taxonomy" id="107213"/>
    <lineage>
        <taxon>Eukaryota</taxon>
        <taxon>Metazoa</taxon>
        <taxon>Ecdysozoa</taxon>
        <taxon>Arthropoda</taxon>
        <taxon>Hexapoda</taxon>
        <taxon>Insecta</taxon>
        <taxon>Pterygota</taxon>
        <taxon>Neoptera</taxon>
        <taxon>Endopterygota</taxon>
        <taxon>Coleoptera</taxon>
        <taxon>Polyphaga</taxon>
        <taxon>Cucujiformia</taxon>
        <taxon>Chrysomeloidea</taxon>
        <taxon>Chrysomelidae</taxon>
        <taxon>Galerucinae</taxon>
        <taxon>Diabroticina</taxon>
        <taxon>Diabroticites</taxon>
        <taxon>Diabrotica</taxon>
    </lineage>
</organism>